<accession>A0A4Y2WH06</accession>
<organism evidence="1 2">
    <name type="scientific">Araneus ventricosus</name>
    <name type="common">Orbweaver spider</name>
    <name type="synonym">Epeira ventricosa</name>
    <dbReference type="NCBI Taxonomy" id="182803"/>
    <lineage>
        <taxon>Eukaryota</taxon>
        <taxon>Metazoa</taxon>
        <taxon>Ecdysozoa</taxon>
        <taxon>Arthropoda</taxon>
        <taxon>Chelicerata</taxon>
        <taxon>Arachnida</taxon>
        <taxon>Araneae</taxon>
        <taxon>Araneomorphae</taxon>
        <taxon>Entelegynae</taxon>
        <taxon>Araneoidea</taxon>
        <taxon>Araneidae</taxon>
        <taxon>Araneus</taxon>
    </lineage>
</organism>
<evidence type="ECO:0000313" key="1">
    <source>
        <dbReference type="EMBL" id="GBO35944.1"/>
    </source>
</evidence>
<dbReference type="OrthoDB" id="7450257at2759"/>
<gene>
    <name evidence="1" type="ORF">AVEN_49941_1</name>
</gene>
<sequence>MSSGRPPKPFQEACARTKMRRTWKLRTEVPTKQLTFAAQINLKPEKIDFSKIVKDITSNSGRETKCRKAFHTLQNKAEKLSPAEVLSIFEEAGLTGNQYEIAISSAKSIYLYYSLIQKAQKECYSSKNSYQVTQTSIEINFQDLA</sequence>
<dbReference type="AlphaFoldDB" id="A0A4Y2WH06"/>
<reference evidence="1 2" key="1">
    <citation type="journal article" date="2019" name="Sci. Rep.">
        <title>Orb-weaving spider Araneus ventricosus genome elucidates the spidroin gene catalogue.</title>
        <authorList>
            <person name="Kono N."/>
            <person name="Nakamura H."/>
            <person name="Ohtoshi R."/>
            <person name="Moran D.A.P."/>
            <person name="Shinohara A."/>
            <person name="Yoshida Y."/>
            <person name="Fujiwara M."/>
            <person name="Mori M."/>
            <person name="Tomita M."/>
            <person name="Arakawa K."/>
        </authorList>
    </citation>
    <scope>NUCLEOTIDE SEQUENCE [LARGE SCALE GENOMIC DNA]</scope>
</reference>
<protein>
    <submittedName>
        <fullName evidence="1">Uncharacterized protein</fullName>
    </submittedName>
</protein>
<proteinExistence type="predicted"/>
<dbReference type="EMBL" id="BGPR01059986">
    <property type="protein sequence ID" value="GBO35944.1"/>
    <property type="molecule type" value="Genomic_DNA"/>
</dbReference>
<keyword evidence="2" id="KW-1185">Reference proteome</keyword>
<evidence type="ECO:0000313" key="2">
    <source>
        <dbReference type="Proteomes" id="UP000499080"/>
    </source>
</evidence>
<name>A0A4Y2WH06_ARAVE</name>
<comment type="caution">
    <text evidence="1">The sequence shown here is derived from an EMBL/GenBank/DDBJ whole genome shotgun (WGS) entry which is preliminary data.</text>
</comment>
<dbReference type="Proteomes" id="UP000499080">
    <property type="component" value="Unassembled WGS sequence"/>
</dbReference>